<comment type="caution">
    <text evidence="2">The sequence shown here is derived from an EMBL/GenBank/DDBJ whole genome shotgun (WGS) entry which is preliminary data.</text>
</comment>
<keyword evidence="1" id="KW-0812">Transmembrane</keyword>
<gene>
    <name evidence="2" type="ORF">BpHYR1_028397</name>
</gene>
<protein>
    <submittedName>
        <fullName evidence="2">Uncharacterized protein</fullName>
    </submittedName>
</protein>
<keyword evidence="1" id="KW-1133">Transmembrane helix</keyword>
<evidence type="ECO:0000256" key="1">
    <source>
        <dbReference type="SAM" id="Phobius"/>
    </source>
</evidence>
<reference evidence="2 3" key="1">
    <citation type="journal article" date="2018" name="Sci. Rep.">
        <title>Genomic signatures of local adaptation to the degree of environmental predictability in rotifers.</title>
        <authorList>
            <person name="Franch-Gras L."/>
            <person name="Hahn C."/>
            <person name="Garcia-Roger E.M."/>
            <person name="Carmona M.J."/>
            <person name="Serra M."/>
            <person name="Gomez A."/>
        </authorList>
    </citation>
    <scope>NUCLEOTIDE SEQUENCE [LARGE SCALE GENOMIC DNA]</scope>
    <source>
        <strain evidence="2">HYR1</strain>
    </source>
</reference>
<dbReference type="Proteomes" id="UP000276133">
    <property type="component" value="Unassembled WGS sequence"/>
</dbReference>
<sequence>MNFTAPIFIYFWFFSDLYMLYFEVLQALFKKSKKINFFKNPNPKPQFYLTVSKFKSNQIFLNKQFSFPYVCFRKNYQFYQKLSADYSDVSIFLTPEKLNRNANCFIFTLILFKNAVNLKSFTSTSDLCTLLHSSFKNLSSSFPSMKPLP</sequence>
<keyword evidence="1" id="KW-0472">Membrane</keyword>
<organism evidence="2 3">
    <name type="scientific">Brachionus plicatilis</name>
    <name type="common">Marine rotifer</name>
    <name type="synonym">Brachionus muelleri</name>
    <dbReference type="NCBI Taxonomy" id="10195"/>
    <lineage>
        <taxon>Eukaryota</taxon>
        <taxon>Metazoa</taxon>
        <taxon>Spiralia</taxon>
        <taxon>Gnathifera</taxon>
        <taxon>Rotifera</taxon>
        <taxon>Eurotatoria</taxon>
        <taxon>Monogononta</taxon>
        <taxon>Pseudotrocha</taxon>
        <taxon>Ploima</taxon>
        <taxon>Brachionidae</taxon>
        <taxon>Brachionus</taxon>
    </lineage>
</organism>
<evidence type="ECO:0000313" key="2">
    <source>
        <dbReference type="EMBL" id="RMZ98616.1"/>
    </source>
</evidence>
<dbReference type="EMBL" id="REGN01010663">
    <property type="protein sequence ID" value="RMZ98616.1"/>
    <property type="molecule type" value="Genomic_DNA"/>
</dbReference>
<accession>A0A3M7PHL7</accession>
<evidence type="ECO:0000313" key="3">
    <source>
        <dbReference type="Proteomes" id="UP000276133"/>
    </source>
</evidence>
<dbReference type="AlphaFoldDB" id="A0A3M7PHL7"/>
<feature type="transmembrane region" description="Helical" evidence="1">
    <location>
        <begin position="6"/>
        <end position="29"/>
    </location>
</feature>
<proteinExistence type="predicted"/>
<keyword evidence="3" id="KW-1185">Reference proteome</keyword>
<name>A0A3M7PHL7_BRAPC</name>